<sequence>QLLIIDDFLLTTLADLEQRDLLEVIEDRYQLGATIIASQCPIGDWYPNIGGSTLADAICDRLLHNAYRIELKGDSMRTRLGSTSENERKEAVANDAKLS</sequence>
<organism evidence="3">
    <name type="scientific">marine sediment metagenome</name>
    <dbReference type="NCBI Taxonomy" id="412755"/>
    <lineage>
        <taxon>unclassified sequences</taxon>
        <taxon>metagenomes</taxon>
        <taxon>ecological metagenomes</taxon>
    </lineage>
</organism>
<gene>
    <name evidence="3" type="ORF">S12H4_29208</name>
</gene>
<protein>
    <recommendedName>
        <fullName evidence="2">IstB-like ATP-binding domain-containing protein</fullName>
    </recommendedName>
</protein>
<feature type="non-terminal residue" evidence="3">
    <location>
        <position position="1"/>
    </location>
</feature>
<feature type="region of interest" description="Disordered" evidence="1">
    <location>
        <begin position="79"/>
        <end position="99"/>
    </location>
</feature>
<dbReference type="GO" id="GO:0005524">
    <property type="term" value="F:ATP binding"/>
    <property type="evidence" value="ECO:0007669"/>
    <property type="project" value="InterPro"/>
</dbReference>
<evidence type="ECO:0000259" key="2">
    <source>
        <dbReference type="Pfam" id="PF01695"/>
    </source>
</evidence>
<feature type="compositionally biased region" description="Basic and acidic residues" evidence="1">
    <location>
        <begin position="85"/>
        <end position="99"/>
    </location>
</feature>
<comment type="caution">
    <text evidence="3">The sequence shown here is derived from an EMBL/GenBank/DDBJ whole genome shotgun (WGS) entry which is preliminary data.</text>
</comment>
<evidence type="ECO:0000313" key="3">
    <source>
        <dbReference type="EMBL" id="GAI95624.1"/>
    </source>
</evidence>
<feature type="domain" description="IstB-like ATP-binding" evidence="2">
    <location>
        <begin position="1"/>
        <end position="80"/>
    </location>
</feature>
<evidence type="ECO:0000256" key="1">
    <source>
        <dbReference type="SAM" id="MobiDB-lite"/>
    </source>
</evidence>
<dbReference type="InterPro" id="IPR027417">
    <property type="entry name" value="P-loop_NTPase"/>
</dbReference>
<proteinExistence type="predicted"/>
<accession>X1UTG7</accession>
<dbReference type="AlphaFoldDB" id="X1UTG7"/>
<dbReference type="InterPro" id="IPR002611">
    <property type="entry name" value="IstB_ATP-bd"/>
</dbReference>
<reference evidence="3" key="1">
    <citation type="journal article" date="2014" name="Front. Microbiol.">
        <title>High frequency of phylogenetically diverse reductive dehalogenase-homologous genes in deep subseafloor sedimentary metagenomes.</title>
        <authorList>
            <person name="Kawai M."/>
            <person name="Futagami T."/>
            <person name="Toyoda A."/>
            <person name="Takaki Y."/>
            <person name="Nishi S."/>
            <person name="Hori S."/>
            <person name="Arai W."/>
            <person name="Tsubouchi T."/>
            <person name="Morono Y."/>
            <person name="Uchiyama I."/>
            <person name="Ito T."/>
            <person name="Fujiyama A."/>
            <person name="Inagaki F."/>
            <person name="Takami H."/>
        </authorList>
    </citation>
    <scope>NUCLEOTIDE SEQUENCE</scope>
    <source>
        <strain evidence="3">Expedition CK06-06</strain>
    </source>
</reference>
<dbReference type="Gene3D" id="3.40.50.300">
    <property type="entry name" value="P-loop containing nucleotide triphosphate hydrolases"/>
    <property type="match status" value="1"/>
</dbReference>
<dbReference type="EMBL" id="BARW01016828">
    <property type="protein sequence ID" value="GAI95624.1"/>
    <property type="molecule type" value="Genomic_DNA"/>
</dbReference>
<dbReference type="Pfam" id="PF01695">
    <property type="entry name" value="IstB_IS21"/>
    <property type="match status" value="1"/>
</dbReference>
<name>X1UTG7_9ZZZZ</name>